<accession>A0A7Y0L2L5</accession>
<gene>
    <name evidence="1" type="ORF">HIJ39_06820</name>
</gene>
<comment type="caution">
    <text evidence="1">The sequence shown here is derived from an EMBL/GenBank/DDBJ whole genome shotgun (WGS) entry which is preliminary data.</text>
</comment>
<evidence type="ECO:0000313" key="1">
    <source>
        <dbReference type="EMBL" id="NMP22060.1"/>
    </source>
</evidence>
<dbReference type="AlphaFoldDB" id="A0A7Y0L2L5"/>
<evidence type="ECO:0000313" key="2">
    <source>
        <dbReference type="Proteomes" id="UP000533476"/>
    </source>
</evidence>
<reference evidence="1 2" key="1">
    <citation type="submission" date="2020-04" db="EMBL/GenBank/DDBJ databases">
        <authorList>
            <person name="Zhang R."/>
            <person name="Schippers A."/>
        </authorList>
    </citation>
    <scope>NUCLEOTIDE SEQUENCE [LARGE SCALE GENOMIC DNA]</scope>
    <source>
        <strain evidence="1 2">DSM 109850</strain>
    </source>
</reference>
<dbReference type="EMBL" id="JABBVZ010000016">
    <property type="protein sequence ID" value="NMP22060.1"/>
    <property type="molecule type" value="Genomic_DNA"/>
</dbReference>
<name>A0A7Y0L2L5_9FIRM</name>
<keyword evidence="2" id="KW-1185">Reference proteome</keyword>
<protein>
    <submittedName>
        <fullName evidence="1">Uncharacterized protein</fullName>
    </submittedName>
</protein>
<sequence>MQHQTLMPGVPLFRVQPEGAESQALQGLGNVLPRLLPIATGRTDFRREIGQGGL</sequence>
<proteinExistence type="predicted"/>
<organism evidence="1 2">
    <name type="scientific">Sulfobacillus harzensis</name>
    <dbReference type="NCBI Taxonomy" id="2729629"/>
    <lineage>
        <taxon>Bacteria</taxon>
        <taxon>Bacillati</taxon>
        <taxon>Bacillota</taxon>
        <taxon>Clostridia</taxon>
        <taxon>Eubacteriales</taxon>
        <taxon>Clostridiales Family XVII. Incertae Sedis</taxon>
        <taxon>Sulfobacillus</taxon>
    </lineage>
</organism>
<dbReference type="Proteomes" id="UP000533476">
    <property type="component" value="Unassembled WGS sequence"/>
</dbReference>
<dbReference type="RefSeq" id="WP_169098030.1">
    <property type="nucleotide sequence ID" value="NZ_JABBVZ010000016.1"/>
</dbReference>